<feature type="coiled-coil region" evidence="2">
    <location>
        <begin position="283"/>
        <end position="341"/>
    </location>
</feature>
<feature type="region of interest" description="Disordered" evidence="3">
    <location>
        <begin position="420"/>
        <end position="450"/>
    </location>
</feature>
<sequence length="515" mass="60756">MLKGEEQLMKEHIRKQELQIEHLLKEQEMLRDRLSTAFPLPRPDPALLKQCDNLDEKLGTEMQIHKDLEKEIVEIELKVEELRQKERDRPDMLNTRKCMDSAQVRLDCMKQDFNMQQVDCQVHRYELGEMHNEYLSFKDRMNNQRKELEEIRSRIEETIKQSTDADNAMLRYESNLKMMMEKQDDEVAKYINSMNYLDVEVRHQEKLKEFIAIKNKKRDTKVDVHKKKLMALKKDLESYEDYMVTLRGVHQEIIVVSGEDNVETALTKFDNEENRYFLLPPDVMHQEKEVLDLRTEIIEIQNKLDHPYPKDLPELDHSSVMSDLNKKLEEVQARTESHRRRKSAIIKFLDDLVPGVERACSILEIEPTGKGVMLDNHEKILHYLDVVEEKTTELLAIQYYRNTKDLDEDCKPSDSTKYLLGQDSEQLQQTTSCIQPIESGENDDSEDEWPLTREELIKQIKDEMHKERIAVEKAEAKASEAAPQEQKQMRDNEWAAETGNFAEGEQAKKKKQTKH</sequence>
<evidence type="ECO:0000256" key="1">
    <source>
        <dbReference type="ARBA" id="ARBA00023054"/>
    </source>
</evidence>
<evidence type="ECO:0000259" key="4">
    <source>
        <dbReference type="Pfam" id="PF21773"/>
    </source>
</evidence>
<dbReference type="Pfam" id="PF21773">
    <property type="entry name" value="ODAD1_CC"/>
    <property type="match status" value="1"/>
</dbReference>
<protein>
    <recommendedName>
        <fullName evidence="4">ODAD1 central coiled coil region domain-containing protein</fullName>
    </recommendedName>
</protein>
<dbReference type="InterPro" id="IPR051876">
    <property type="entry name" value="ODA-DC/CCD"/>
</dbReference>
<keyword evidence="6" id="KW-1185">Reference proteome</keyword>
<evidence type="ECO:0000256" key="3">
    <source>
        <dbReference type="SAM" id="MobiDB-lite"/>
    </source>
</evidence>
<dbReference type="PANTHER" id="PTHR21694:SF18">
    <property type="entry name" value="COILED-COIL DOMAIN-CONTAINING PROTEIN 63"/>
    <property type="match status" value="1"/>
</dbReference>
<reference evidence="5" key="1">
    <citation type="submission" date="2020-03" db="EMBL/GenBank/DDBJ databases">
        <authorList>
            <person name="Weist P."/>
        </authorList>
    </citation>
    <scope>NUCLEOTIDE SEQUENCE</scope>
</reference>
<dbReference type="InterPro" id="IPR049258">
    <property type="entry name" value="ODAD1_CC"/>
</dbReference>
<evidence type="ECO:0000313" key="6">
    <source>
        <dbReference type="Proteomes" id="UP001153269"/>
    </source>
</evidence>
<organism evidence="5 6">
    <name type="scientific">Pleuronectes platessa</name>
    <name type="common">European plaice</name>
    <dbReference type="NCBI Taxonomy" id="8262"/>
    <lineage>
        <taxon>Eukaryota</taxon>
        <taxon>Metazoa</taxon>
        <taxon>Chordata</taxon>
        <taxon>Craniata</taxon>
        <taxon>Vertebrata</taxon>
        <taxon>Euteleostomi</taxon>
        <taxon>Actinopterygii</taxon>
        <taxon>Neopterygii</taxon>
        <taxon>Teleostei</taxon>
        <taxon>Neoteleostei</taxon>
        <taxon>Acanthomorphata</taxon>
        <taxon>Carangaria</taxon>
        <taxon>Pleuronectiformes</taxon>
        <taxon>Pleuronectoidei</taxon>
        <taxon>Pleuronectidae</taxon>
        <taxon>Pleuronectes</taxon>
    </lineage>
</organism>
<proteinExistence type="predicted"/>
<dbReference type="PANTHER" id="PTHR21694">
    <property type="entry name" value="COILED-COIL DOMAIN-CONTAINING PROTEIN 63"/>
    <property type="match status" value="1"/>
</dbReference>
<feature type="compositionally biased region" description="Acidic residues" evidence="3">
    <location>
        <begin position="440"/>
        <end position="449"/>
    </location>
</feature>
<evidence type="ECO:0000256" key="2">
    <source>
        <dbReference type="SAM" id="Coils"/>
    </source>
</evidence>
<keyword evidence="1 2" id="KW-0175">Coiled coil</keyword>
<feature type="compositionally biased region" description="Polar residues" evidence="3">
    <location>
        <begin position="423"/>
        <end position="434"/>
    </location>
</feature>
<name>A0A9N7USS0_PLEPL</name>
<accession>A0A9N7USS0</accession>
<feature type="domain" description="ODAD1 central coiled coil region" evidence="4">
    <location>
        <begin position="101"/>
        <end position="364"/>
    </location>
</feature>
<feature type="coiled-coil region" evidence="2">
    <location>
        <begin position="134"/>
        <end position="165"/>
    </location>
</feature>
<gene>
    <name evidence="5" type="ORF">PLEPLA_LOCUS25262</name>
</gene>
<evidence type="ECO:0000313" key="5">
    <source>
        <dbReference type="EMBL" id="CAB1437242.1"/>
    </source>
</evidence>
<feature type="region of interest" description="Disordered" evidence="3">
    <location>
        <begin position="471"/>
        <end position="515"/>
    </location>
</feature>
<dbReference type="AlphaFoldDB" id="A0A9N7USS0"/>
<dbReference type="Proteomes" id="UP001153269">
    <property type="component" value="Unassembled WGS sequence"/>
</dbReference>
<comment type="caution">
    <text evidence="5">The sequence shown here is derived from an EMBL/GenBank/DDBJ whole genome shotgun (WGS) entry which is preliminary data.</text>
</comment>
<dbReference type="EMBL" id="CADEAL010002001">
    <property type="protein sequence ID" value="CAB1437242.1"/>
    <property type="molecule type" value="Genomic_DNA"/>
</dbReference>